<reference evidence="6 7" key="1">
    <citation type="submission" date="2021-06" db="EMBL/GenBank/DDBJ databases">
        <authorList>
            <person name="Kallberg Y."/>
            <person name="Tangrot J."/>
            <person name="Rosling A."/>
        </authorList>
    </citation>
    <scope>NUCLEOTIDE SEQUENCE [LARGE SCALE GENOMIC DNA]</scope>
    <source>
        <strain evidence="6 7">120-4 pot B 10/14</strain>
    </source>
</reference>
<dbReference type="EMBL" id="CAJVQB010000120">
    <property type="protein sequence ID" value="CAG8468641.1"/>
    <property type="molecule type" value="Genomic_DNA"/>
</dbReference>
<dbReference type="InterPro" id="IPR012337">
    <property type="entry name" value="RNaseH-like_sf"/>
</dbReference>
<feature type="non-terminal residue" evidence="6">
    <location>
        <position position="1"/>
    </location>
</feature>
<evidence type="ECO:0000256" key="5">
    <source>
        <dbReference type="ARBA" id="ARBA00023242"/>
    </source>
</evidence>
<dbReference type="Proteomes" id="UP000789901">
    <property type="component" value="Unassembled WGS sequence"/>
</dbReference>
<gene>
    <name evidence="6" type="ORF">GMARGA_LOCUS666</name>
</gene>
<evidence type="ECO:0000256" key="2">
    <source>
        <dbReference type="ARBA" id="ARBA00022723"/>
    </source>
</evidence>
<keyword evidence="2" id="KW-0479">Metal-binding</keyword>
<evidence type="ECO:0000313" key="7">
    <source>
        <dbReference type="Proteomes" id="UP000789901"/>
    </source>
</evidence>
<organism evidence="6 7">
    <name type="scientific">Gigaspora margarita</name>
    <dbReference type="NCBI Taxonomy" id="4874"/>
    <lineage>
        <taxon>Eukaryota</taxon>
        <taxon>Fungi</taxon>
        <taxon>Fungi incertae sedis</taxon>
        <taxon>Mucoromycota</taxon>
        <taxon>Glomeromycotina</taxon>
        <taxon>Glomeromycetes</taxon>
        <taxon>Diversisporales</taxon>
        <taxon>Gigasporaceae</taxon>
        <taxon>Gigaspora</taxon>
    </lineage>
</organism>
<evidence type="ECO:0000313" key="6">
    <source>
        <dbReference type="EMBL" id="CAG8468641.1"/>
    </source>
</evidence>
<name>A0ABM8VX54_GIGMA</name>
<accession>A0ABM8VX54</accession>
<comment type="subcellular location">
    <subcellularLocation>
        <location evidence="1">Nucleus</location>
    </subcellularLocation>
</comment>
<comment type="caution">
    <text evidence="6">The sequence shown here is derived from an EMBL/GenBank/DDBJ whole genome shotgun (WGS) entry which is preliminary data.</text>
</comment>
<proteinExistence type="predicted"/>
<protein>
    <submittedName>
        <fullName evidence="6">13814_t:CDS:1</fullName>
    </submittedName>
</protein>
<dbReference type="PANTHER" id="PTHR46481:SF10">
    <property type="entry name" value="ZINC FINGER BED DOMAIN-CONTAINING PROTEIN 39"/>
    <property type="match status" value="1"/>
</dbReference>
<keyword evidence="7" id="KW-1185">Reference proteome</keyword>
<keyword evidence="3" id="KW-0863">Zinc-finger</keyword>
<evidence type="ECO:0000256" key="1">
    <source>
        <dbReference type="ARBA" id="ARBA00004123"/>
    </source>
</evidence>
<dbReference type="SUPFAM" id="SSF53098">
    <property type="entry name" value="Ribonuclease H-like"/>
    <property type="match status" value="1"/>
</dbReference>
<dbReference type="PANTHER" id="PTHR46481">
    <property type="entry name" value="ZINC FINGER BED DOMAIN-CONTAINING PROTEIN 4"/>
    <property type="match status" value="1"/>
</dbReference>
<keyword evidence="4" id="KW-0862">Zinc</keyword>
<evidence type="ECO:0000256" key="3">
    <source>
        <dbReference type="ARBA" id="ARBA00022771"/>
    </source>
</evidence>
<evidence type="ECO:0000256" key="4">
    <source>
        <dbReference type="ARBA" id="ARBA00022833"/>
    </source>
</evidence>
<keyword evidence="5" id="KW-0539">Nucleus</keyword>
<sequence length="206" mass="23778">SEDENIEAFIEVAHEKMIHKKQPDIKTAMITWMIDDCQPFYLLQNESFKEFIKVASPGFKSSPNDEPYIGVIARWLDPKDWTLKEGLLACKKITGRHTSKNIQNAIAQIIEWFQLKQKLFAATMDNSVNIVKAIQLIDISYIPCFAHTLYLCVSKDLGAAKAFKNHVTNHILFFNNSPKQTEHLRDTQCKLNYSKVYEILLDVKTR</sequence>
<dbReference type="InterPro" id="IPR052035">
    <property type="entry name" value="ZnF_BED_domain_contain"/>
</dbReference>
<dbReference type="SUPFAM" id="SSF140996">
    <property type="entry name" value="Hermes dimerisation domain"/>
    <property type="match status" value="1"/>
</dbReference>